<dbReference type="Proteomes" id="UP000178315">
    <property type="component" value="Unassembled WGS sequence"/>
</dbReference>
<dbReference type="EMBL" id="MHJU01000026">
    <property type="protein sequence ID" value="OGY72684.1"/>
    <property type="molecule type" value="Genomic_DNA"/>
</dbReference>
<gene>
    <name evidence="2" type="ORF">A3H61_01680</name>
</gene>
<accession>A0A1G2A762</accession>
<organism evidence="2 3">
    <name type="scientific">Candidatus Jacksonbacteria bacterium RIFCSPLOWO2_02_FULL_44_20</name>
    <dbReference type="NCBI Taxonomy" id="1798460"/>
    <lineage>
        <taxon>Bacteria</taxon>
        <taxon>Candidatus Jacksoniibacteriota</taxon>
    </lineage>
</organism>
<sequence length="206" mass="22632">MSTKTNNQGITLIEVIIVLTIFSIGLGAMLAGSVGLFTQTAFSGDFLIASHLAREGLEAVRNMRDENFLNGRTWNQGFEMTSALLKTVLQGGVFQGEFQFEEVTYTMTTCVTVNKNCQMAHDPASGLYGDAGLVGVIPGSQLTKFYRMFEFDPIMCSTTTLVKANGLCDTAPSDEQIGVKVTSRVQWYQGQALREAVMTSYLYNWD</sequence>
<evidence type="ECO:0000313" key="3">
    <source>
        <dbReference type="Proteomes" id="UP000178315"/>
    </source>
</evidence>
<evidence type="ECO:0000313" key="2">
    <source>
        <dbReference type="EMBL" id="OGY72684.1"/>
    </source>
</evidence>
<comment type="caution">
    <text evidence="2">The sequence shown here is derived from an EMBL/GenBank/DDBJ whole genome shotgun (WGS) entry which is preliminary data.</text>
</comment>
<keyword evidence="1" id="KW-1133">Transmembrane helix</keyword>
<dbReference type="AlphaFoldDB" id="A0A1G2A762"/>
<evidence type="ECO:0000256" key="1">
    <source>
        <dbReference type="SAM" id="Phobius"/>
    </source>
</evidence>
<keyword evidence="1" id="KW-0812">Transmembrane</keyword>
<proteinExistence type="predicted"/>
<protein>
    <submittedName>
        <fullName evidence="2">Uncharacterized protein</fullName>
    </submittedName>
</protein>
<dbReference type="InterPro" id="IPR012902">
    <property type="entry name" value="N_methyl_site"/>
</dbReference>
<keyword evidence="1" id="KW-0472">Membrane</keyword>
<reference evidence="2 3" key="1">
    <citation type="journal article" date="2016" name="Nat. Commun.">
        <title>Thousands of microbial genomes shed light on interconnected biogeochemical processes in an aquifer system.</title>
        <authorList>
            <person name="Anantharaman K."/>
            <person name="Brown C.T."/>
            <person name="Hug L.A."/>
            <person name="Sharon I."/>
            <person name="Castelle C.J."/>
            <person name="Probst A.J."/>
            <person name="Thomas B.C."/>
            <person name="Singh A."/>
            <person name="Wilkins M.J."/>
            <person name="Karaoz U."/>
            <person name="Brodie E.L."/>
            <person name="Williams K.H."/>
            <person name="Hubbard S.S."/>
            <person name="Banfield J.F."/>
        </authorList>
    </citation>
    <scope>NUCLEOTIDE SEQUENCE [LARGE SCALE GENOMIC DNA]</scope>
</reference>
<dbReference type="Pfam" id="PF07963">
    <property type="entry name" value="N_methyl"/>
    <property type="match status" value="1"/>
</dbReference>
<dbReference type="NCBIfam" id="TIGR02532">
    <property type="entry name" value="IV_pilin_GFxxxE"/>
    <property type="match status" value="1"/>
</dbReference>
<name>A0A1G2A762_9BACT</name>
<feature type="transmembrane region" description="Helical" evidence="1">
    <location>
        <begin position="12"/>
        <end position="37"/>
    </location>
</feature>